<reference evidence="2 3" key="1">
    <citation type="submission" date="2016-08" db="EMBL/GenBank/DDBJ databases">
        <title>New Insights into Marine Group III Euryarchaeota, from dark to light.</title>
        <authorList>
            <person name="Haro-Moreno J.M."/>
            <person name="Rodriguez-Valera F."/>
            <person name="Lopez-Garcia P."/>
            <person name="Moreira D."/>
            <person name="Martin-Cuadrado A.B."/>
        </authorList>
    </citation>
    <scope>NUCLEOTIDE SEQUENCE [LARGE SCALE GENOMIC DNA]</scope>
    <source>
        <strain evidence="2">CG-Epi1</strain>
    </source>
</reference>
<dbReference type="Proteomes" id="UP000183080">
    <property type="component" value="Unassembled WGS sequence"/>
</dbReference>
<accession>A0A1J5TJF1</accession>
<dbReference type="Pfam" id="PF01521">
    <property type="entry name" value="Fe-S_biosyn"/>
    <property type="match status" value="1"/>
</dbReference>
<name>A0A1J5TJF1_9ARCH</name>
<sequence length="119" mass="12712">MDIKVTENAKSKLYEMGVSEETFLRIGVKSGGCSGNTYDAILDDNMSEVDEVYFTDGNLRIVSDKVSSVFLDGLTVDFSNDLIEPGFRLTNSNAKGSCGCGSSFSTGDPAPNVDVSFTV</sequence>
<dbReference type="PANTHER" id="PTHR43011:SF1">
    <property type="entry name" value="IRON-SULFUR CLUSTER ASSEMBLY 2 HOMOLOG, MITOCHONDRIAL"/>
    <property type="match status" value="1"/>
</dbReference>
<organism evidence="2 3">
    <name type="scientific">Marine Group III euryarchaeote CG-Epi1</name>
    <dbReference type="NCBI Taxonomy" id="1888995"/>
    <lineage>
        <taxon>Archaea</taxon>
        <taxon>Methanobacteriati</taxon>
        <taxon>Thermoplasmatota</taxon>
        <taxon>Thermoplasmata</taxon>
        <taxon>Candidatus Thermoprofundales</taxon>
    </lineage>
</organism>
<dbReference type="GO" id="GO:0016226">
    <property type="term" value="P:iron-sulfur cluster assembly"/>
    <property type="evidence" value="ECO:0007669"/>
    <property type="project" value="InterPro"/>
</dbReference>
<dbReference type="NCBIfam" id="TIGR00049">
    <property type="entry name" value="iron-sulfur cluster assembly accessory protein"/>
    <property type="match status" value="1"/>
</dbReference>
<dbReference type="InterPro" id="IPR000361">
    <property type="entry name" value="ATAP_core_dom"/>
</dbReference>
<feature type="domain" description="Core" evidence="1">
    <location>
        <begin position="1"/>
        <end position="101"/>
    </location>
</feature>
<dbReference type="InterPro" id="IPR016092">
    <property type="entry name" value="ATAP"/>
</dbReference>
<dbReference type="SUPFAM" id="SSF89360">
    <property type="entry name" value="HesB-like domain"/>
    <property type="match status" value="1"/>
</dbReference>
<dbReference type="GO" id="GO:0051537">
    <property type="term" value="F:2 iron, 2 sulfur cluster binding"/>
    <property type="evidence" value="ECO:0007669"/>
    <property type="project" value="TreeGrafter"/>
</dbReference>
<comment type="caution">
    <text evidence="2">The sequence shown here is derived from an EMBL/GenBank/DDBJ whole genome shotgun (WGS) entry which is preliminary data.</text>
</comment>
<dbReference type="InterPro" id="IPR035903">
    <property type="entry name" value="HesB-like_dom_sf"/>
</dbReference>
<evidence type="ECO:0000259" key="1">
    <source>
        <dbReference type="Pfam" id="PF01521"/>
    </source>
</evidence>
<dbReference type="STRING" id="1888995.BD935_03510"/>
<dbReference type="GO" id="GO:0051539">
    <property type="term" value="F:4 iron, 4 sulfur cluster binding"/>
    <property type="evidence" value="ECO:0007669"/>
    <property type="project" value="TreeGrafter"/>
</dbReference>
<gene>
    <name evidence="2" type="ORF">BD935_03510</name>
</gene>
<dbReference type="Gene3D" id="2.60.300.12">
    <property type="entry name" value="HesB-like domain"/>
    <property type="match status" value="1"/>
</dbReference>
<protein>
    <recommendedName>
        <fullName evidence="1">Core domain-containing protein</fullName>
    </recommendedName>
</protein>
<evidence type="ECO:0000313" key="2">
    <source>
        <dbReference type="EMBL" id="OIR21082.1"/>
    </source>
</evidence>
<evidence type="ECO:0000313" key="3">
    <source>
        <dbReference type="Proteomes" id="UP000183080"/>
    </source>
</evidence>
<dbReference type="EMBL" id="MIZA01000002">
    <property type="protein sequence ID" value="OIR21082.1"/>
    <property type="molecule type" value="Genomic_DNA"/>
</dbReference>
<dbReference type="AlphaFoldDB" id="A0A1J5TJF1"/>
<dbReference type="PANTHER" id="PTHR43011">
    <property type="entry name" value="IRON-SULFUR CLUSTER ASSEMBLY 2 HOMOLOG, MITOCHONDRIAL"/>
    <property type="match status" value="1"/>
</dbReference>
<dbReference type="GO" id="GO:0005506">
    <property type="term" value="F:iron ion binding"/>
    <property type="evidence" value="ECO:0007669"/>
    <property type="project" value="TreeGrafter"/>
</dbReference>
<proteinExistence type="predicted"/>